<sequence>MNQHDFCDAVEAALATLGSAERRAPMQAYMKQRFAFLGVQTPQRRAATMPLIRAIRAPEPAWLLDTATALWQRTEREYQYVAVDLLARHHGQLRLADVPALLTLARDKSWWDSVDGLAGVIGDVVRAARSDDLRAQRVMDAALEHADFWLRRIAMLHQLGWRADTDVERLFGYARQLAPEAEFFIRKAIGWALRDFARHDPAAVRGFVAQMGEALSPLSRREAMKHIG</sequence>
<accession>A0ABX7M6T8</accession>
<protein>
    <submittedName>
        <fullName evidence="1">DNA alkylation repair protein</fullName>
    </submittedName>
</protein>
<dbReference type="SUPFAM" id="SSF48371">
    <property type="entry name" value="ARM repeat"/>
    <property type="match status" value="1"/>
</dbReference>
<dbReference type="Gene3D" id="1.20.1660.10">
    <property type="entry name" value="Hypothetical protein (EF3068)"/>
    <property type="match status" value="1"/>
</dbReference>
<dbReference type="RefSeq" id="WP_206254464.1">
    <property type="nucleotide sequence ID" value="NZ_CP071060.1"/>
</dbReference>
<dbReference type="EMBL" id="CP071060">
    <property type="protein sequence ID" value="QSI76863.1"/>
    <property type="molecule type" value="Genomic_DNA"/>
</dbReference>
<organism evidence="1 2">
    <name type="scientific">Niveibacterium microcysteis</name>
    <dbReference type="NCBI Taxonomy" id="2811415"/>
    <lineage>
        <taxon>Bacteria</taxon>
        <taxon>Pseudomonadati</taxon>
        <taxon>Pseudomonadota</taxon>
        <taxon>Betaproteobacteria</taxon>
        <taxon>Rhodocyclales</taxon>
        <taxon>Rhodocyclaceae</taxon>
        <taxon>Niveibacterium</taxon>
    </lineage>
</organism>
<dbReference type="Pfam" id="PF08713">
    <property type="entry name" value="DNA_alkylation"/>
    <property type="match status" value="1"/>
</dbReference>
<gene>
    <name evidence="1" type="ORF">JY500_20840</name>
</gene>
<dbReference type="Proteomes" id="UP000663570">
    <property type="component" value="Chromosome"/>
</dbReference>
<dbReference type="CDD" id="cd07064">
    <property type="entry name" value="AlkD_like_1"/>
    <property type="match status" value="1"/>
</dbReference>
<evidence type="ECO:0000313" key="1">
    <source>
        <dbReference type="EMBL" id="QSI76863.1"/>
    </source>
</evidence>
<dbReference type="PANTHER" id="PTHR34070">
    <property type="entry name" value="ARMADILLO-TYPE FOLD"/>
    <property type="match status" value="1"/>
</dbReference>
<keyword evidence="2" id="KW-1185">Reference proteome</keyword>
<dbReference type="Gene3D" id="1.25.40.290">
    <property type="entry name" value="ARM repeat domains"/>
    <property type="match status" value="1"/>
</dbReference>
<dbReference type="PANTHER" id="PTHR34070:SF1">
    <property type="entry name" value="DNA ALKYLATION REPAIR PROTEIN"/>
    <property type="match status" value="1"/>
</dbReference>
<evidence type="ECO:0000313" key="2">
    <source>
        <dbReference type="Proteomes" id="UP000663570"/>
    </source>
</evidence>
<proteinExistence type="predicted"/>
<dbReference type="InterPro" id="IPR014825">
    <property type="entry name" value="DNA_alkylation"/>
</dbReference>
<reference evidence="1 2" key="1">
    <citation type="submission" date="2021-02" db="EMBL/GenBank/DDBJ databases">
        <title>Niveibacterium changnyeongensis HC41.</title>
        <authorList>
            <person name="Kang M."/>
        </authorList>
    </citation>
    <scope>NUCLEOTIDE SEQUENCE [LARGE SCALE GENOMIC DNA]</scope>
    <source>
        <strain evidence="1 2">HC41</strain>
    </source>
</reference>
<name>A0ABX7M6T8_9RHOO</name>
<dbReference type="InterPro" id="IPR016024">
    <property type="entry name" value="ARM-type_fold"/>
</dbReference>